<dbReference type="SUPFAM" id="SSF52768">
    <property type="entry name" value="Arginase/deacetylase"/>
    <property type="match status" value="1"/>
</dbReference>
<feature type="region of interest" description="Disordered" evidence="1">
    <location>
        <begin position="429"/>
        <end position="464"/>
    </location>
</feature>
<feature type="compositionally biased region" description="Low complexity" evidence="1">
    <location>
        <begin position="447"/>
        <end position="456"/>
    </location>
</feature>
<dbReference type="GO" id="GO:0004407">
    <property type="term" value="F:histone deacetylase activity"/>
    <property type="evidence" value="ECO:0007669"/>
    <property type="project" value="TreeGrafter"/>
</dbReference>
<protein>
    <submittedName>
        <fullName evidence="3">Arginase/deacetylase</fullName>
    </submittedName>
</protein>
<evidence type="ECO:0000259" key="2">
    <source>
        <dbReference type="Pfam" id="PF00850"/>
    </source>
</evidence>
<name>A0A316ZEZ5_9BASI</name>
<dbReference type="InterPro" id="IPR000286">
    <property type="entry name" value="HDACs"/>
</dbReference>
<dbReference type="InterPro" id="IPR037138">
    <property type="entry name" value="His_deacetylse_dom_sf"/>
</dbReference>
<feature type="region of interest" description="Disordered" evidence="1">
    <location>
        <begin position="1"/>
        <end position="121"/>
    </location>
</feature>
<dbReference type="Proteomes" id="UP000245946">
    <property type="component" value="Unassembled WGS sequence"/>
</dbReference>
<dbReference type="GO" id="GO:0005634">
    <property type="term" value="C:nucleus"/>
    <property type="evidence" value="ECO:0007669"/>
    <property type="project" value="TreeGrafter"/>
</dbReference>
<dbReference type="AlphaFoldDB" id="A0A316ZEZ5"/>
<dbReference type="RefSeq" id="XP_025599867.1">
    <property type="nucleotide sequence ID" value="XM_025743966.1"/>
</dbReference>
<feature type="compositionally biased region" description="Polar residues" evidence="1">
    <location>
        <begin position="700"/>
        <end position="728"/>
    </location>
</feature>
<dbReference type="STRING" id="58919.A0A316ZEZ5"/>
<feature type="region of interest" description="Disordered" evidence="1">
    <location>
        <begin position="683"/>
        <end position="728"/>
    </location>
</feature>
<dbReference type="InterPro" id="IPR023801">
    <property type="entry name" value="His_deacetylse_dom"/>
</dbReference>
<organism evidence="3 4">
    <name type="scientific">Tilletiopsis washingtonensis</name>
    <dbReference type="NCBI Taxonomy" id="58919"/>
    <lineage>
        <taxon>Eukaryota</taxon>
        <taxon>Fungi</taxon>
        <taxon>Dikarya</taxon>
        <taxon>Basidiomycota</taxon>
        <taxon>Ustilaginomycotina</taxon>
        <taxon>Exobasidiomycetes</taxon>
        <taxon>Entylomatales</taxon>
        <taxon>Entylomatales incertae sedis</taxon>
        <taxon>Tilletiopsis</taxon>
    </lineage>
</organism>
<keyword evidence="4" id="KW-1185">Reference proteome</keyword>
<reference evidence="3 4" key="1">
    <citation type="journal article" date="2018" name="Mol. Biol. Evol.">
        <title>Broad Genomic Sampling Reveals a Smut Pathogenic Ancestry of the Fungal Clade Ustilaginomycotina.</title>
        <authorList>
            <person name="Kijpornyongpan T."/>
            <person name="Mondo S.J."/>
            <person name="Barry K."/>
            <person name="Sandor L."/>
            <person name="Lee J."/>
            <person name="Lipzen A."/>
            <person name="Pangilinan J."/>
            <person name="LaButti K."/>
            <person name="Hainaut M."/>
            <person name="Henrissat B."/>
            <person name="Grigoriev I.V."/>
            <person name="Spatafora J.W."/>
            <person name="Aime M.C."/>
        </authorList>
    </citation>
    <scope>NUCLEOTIDE SEQUENCE [LARGE SCALE GENOMIC DNA]</scope>
    <source>
        <strain evidence="3 4">MCA 4186</strain>
    </source>
</reference>
<dbReference type="GO" id="GO:0010468">
    <property type="term" value="P:regulation of gene expression"/>
    <property type="evidence" value="ECO:0007669"/>
    <property type="project" value="UniProtKB-ARBA"/>
</dbReference>
<evidence type="ECO:0000313" key="3">
    <source>
        <dbReference type="EMBL" id="PWN99588.1"/>
    </source>
</evidence>
<gene>
    <name evidence="3" type="ORF">FA09DRAFT_337104</name>
</gene>
<dbReference type="OrthoDB" id="5232919at2759"/>
<dbReference type="PRINTS" id="PR01270">
    <property type="entry name" value="HDASUPER"/>
</dbReference>
<dbReference type="EMBL" id="KZ819287">
    <property type="protein sequence ID" value="PWN99588.1"/>
    <property type="molecule type" value="Genomic_DNA"/>
</dbReference>
<feature type="compositionally biased region" description="Pro residues" evidence="1">
    <location>
        <begin position="85"/>
        <end position="104"/>
    </location>
</feature>
<dbReference type="Pfam" id="PF00850">
    <property type="entry name" value="Hist_deacetyl"/>
    <property type="match status" value="2"/>
</dbReference>
<dbReference type="Gene3D" id="3.40.800.20">
    <property type="entry name" value="Histone deacetylase domain"/>
    <property type="match status" value="1"/>
</dbReference>
<feature type="compositionally biased region" description="Basic residues" evidence="1">
    <location>
        <begin position="429"/>
        <end position="439"/>
    </location>
</feature>
<feature type="compositionally biased region" description="Basic and acidic residues" evidence="1">
    <location>
        <begin position="269"/>
        <end position="280"/>
    </location>
</feature>
<accession>A0A316ZEZ5</accession>
<dbReference type="PANTHER" id="PTHR47558:SF1">
    <property type="entry name" value="HISTONE DEACETYLASE HOS3"/>
    <property type="match status" value="1"/>
</dbReference>
<evidence type="ECO:0000313" key="4">
    <source>
        <dbReference type="Proteomes" id="UP000245946"/>
    </source>
</evidence>
<dbReference type="InterPro" id="IPR053244">
    <property type="entry name" value="HDAC_HD_type_1"/>
</dbReference>
<dbReference type="PANTHER" id="PTHR47558">
    <property type="entry name" value="HISTONE DEACETYLASE HOS3"/>
    <property type="match status" value="1"/>
</dbReference>
<feature type="domain" description="Histone deacetylase" evidence="2">
    <location>
        <begin position="470"/>
        <end position="622"/>
    </location>
</feature>
<dbReference type="InterPro" id="IPR023696">
    <property type="entry name" value="Ureohydrolase_dom_sf"/>
</dbReference>
<evidence type="ECO:0000256" key="1">
    <source>
        <dbReference type="SAM" id="MobiDB-lite"/>
    </source>
</evidence>
<feature type="region of interest" description="Disordered" evidence="1">
    <location>
        <begin position="250"/>
        <end position="301"/>
    </location>
</feature>
<dbReference type="GeneID" id="37271510"/>
<feature type="domain" description="Histone deacetylase" evidence="2">
    <location>
        <begin position="331"/>
        <end position="408"/>
    </location>
</feature>
<feature type="compositionally biased region" description="Low complexity" evidence="1">
    <location>
        <begin position="66"/>
        <end position="84"/>
    </location>
</feature>
<feature type="compositionally biased region" description="Low complexity" evidence="1">
    <location>
        <begin position="35"/>
        <end position="49"/>
    </location>
</feature>
<sequence length="728" mass="76238">MVFIVKIPTRPRAGLAPTDSADMTPEPPALEDEGAAAATAPGSSTSPEPAARDSEAPPAKQESEDTTGLSLLASLAAMTLSTPQPVSPPPEPRPPSAPSTPKPAAPATQFPLPSMPAQASSSRELRPALDIYLAPAVQSHRFVRSRDVSLIVERPERIRALCLGVAGVLGRIEAASPGGEAKVKEEDELSAALQGLSVDAARAPIAVHLHTSAAPLSPPSPALVDIHSAPLPGSEEPYVEVLARLCAAAPSSPPPPAAHKPVQRSPARRGSESSDEEPQHVSEVPAPLSQGDLYLCGPSADSDDRGTAGAIAASLGALGAALTRMYATDEQRQPALLPHGNAAAARRAFVLARPPGHHCGPASPSGFCWVNNVAVAAAMAYREQMVDRVIILDVDLHHGNGTQQIAWRINADTQRTDLERAAKLTALRSARRTATRGGRKSGGGGHSQAASSAEPATAEEEEQVGRRGLQIFYGSLHDIESYPCEDGEETLVRDASTCVEGAHGQWIWNVHLDAYTSDEHFDSLYTSKYTQLLSKARSFAQRTGAVPERTLVIISCGMDACEHEHPGMQRHGKSVPVAFYSRFARDAAALAEEVADGRILSVLEGGYSDRALTSACVAHVAGLSGIASPESWWDADSLSALEQLAKRAAAPPPATTPASIARRRADPAWISAAASHFQALERACGREQPAARSRAAPNTPGANINSPRETRSSARQAVSSPTPAGASQ</sequence>
<proteinExistence type="predicted"/>